<evidence type="ECO:0000259" key="2">
    <source>
        <dbReference type="PROSITE" id="PS51898"/>
    </source>
</evidence>
<reference evidence="3 4" key="1">
    <citation type="submission" date="2014-04" db="EMBL/GenBank/DDBJ databases">
        <authorList>
            <person name="Bishop-Lilly K.A."/>
            <person name="Broomall S.M."/>
            <person name="Chain P.S."/>
            <person name="Chertkov O."/>
            <person name="Coyne S.R."/>
            <person name="Daligault H.E."/>
            <person name="Davenport K.W."/>
            <person name="Erkkila T."/>
            <person name="Frey K.G."/>
            <person name="Gibbons H.S."/>
            <person name="Gu W."/>
            <person name="Jaissle J."/>
            <person name="Johnson S.L."/>
            <person name="Koroleva G.I."/>
            <person name="Ladner J.T."/>
            <person name="Lo C.-C."/>
            <person name="Minogue T.D."/>
            <person name="Munk C."/>
            <person name="Palacios G.F."/>
            <person name="Redden C.L."/>
            <person name="Rosenzweig C.N."/>
            <person name="Scholz M.B."/>
            <person name="Teshima H."/>
            <person name="Xu Y."/>
        </authorList>
    </citation>
    <scope>NUCLEOTIDE SEQUENCE [LARGE SCALE GENOMIC DNA]</scope>
    <source>
        <strain evidence="3 4">8244</strain>
    </source>
</reference>
<dbReference type="Pfam" id="PF00589">
    <property type="entry name" value="Phage_integrase"/>
    <property type="match status" value="1"/>
</dbReference>
<keyword evidence="4" id="KW-1185">Reference proteome</keyword>
<dbReference type="GO" id="GO:0015074">
    <property type="term" value="P:DNA integration"/>
    <property type="evidence" value="ECO:0007669"/>
    <property type="project" value="InterPro"/>
</dbReference>
<evidence type="ECO:0000313" key="4">
    <source>
        <dbReference type="Proteomes" id="UP000029278"/>
    </source>
</evidence>
<dbReference type="HOGENOM" id="CLU_2001583_0_0_9"/>
<dbReference type="GO" id="GO:0003677">
    <property type="term" value="F:DNA binding"/>
    <property type="evidence" value="ECO:0007669"/>
    <property type="project" value="InterPro"/>
</dbReference>
<accession>A0A090ZNT2</accession>
<sequence>MAMHADAMKKKHAVYLFESSWKKKYTDRGMRKILSKYSEEAGLAQDLSPHKLRHFLLTWLKKQGIDDALIQRTPATKAASLWRYIQSSQSSKHKTNLFVPMIFYSLQISFNFCLPFSKRLILLS</sequence>
<dbReference type="AlphaFoldDB" id="A0A090ZNT2"/>
<dbReference type="STRING" id="44252.DJ90_6555"/>
<dbReference type="GO" id="GO:0006310">
    <property type="term" value="P:DNA recombination"/>
    <property type="evidence" value="ECO:0007669"/>
    <property type="project" value="UniProtKB-KW"/>
</dbReference>
<name>A0A090ZNT2_PAEMA</name>
<dbReference type="InterPro" id="IPR011010">
    <property type="entry name" value="DNA_brk_join_enz"/>
</dbReference>
<proteinExistence type="predicted"/>
<protein>
    <submittedName>
        <fullName evidence="3">Phage integrase family protein</fullName>
    </submittedName>
</protein>
<dbReference type="InterPro" id="IPR013762">
    <property type="entry name" value="Integrase-like_cat_sf"/>
</dbReference>
<dbReference type="Gene3D" id="1.10.443.10">
    <property type="entry name" value="Intergrase catalytic core"/>
    <property type="match status" value="1"/>
</dbReference>
<feature type="domain" description="Tyr recombinase" evidence="2">
    <location>
        <begin position="1"/>
        <end position="99"/>
    </location>
</feature>
<evidence type="ECO:0000313" key="3">
    <source>
        <dbReference type="EMBL" id="KFN11925.1"/>
    </source>
</evidence>
<organism evidence="3 4">
    <name type="scientific">Paenibacillus macerans</name>
    <name type="common">Bacillus macerans</name>
    <dbReference type="NCBI Taxonomy" id="44252"/>
    <lineage>
        <taxon>Bacteria</taxon>
        <taxon>Bacillati</taxon>
        <taxon>Bacillota</taxon>
        <taxon>Bacilli</taxon>
        <taxon>Bacillales</taxon>
        <taxon>Paenibacillaceae</taxon>
        <taxon>Paenibacillus</taxon>
    </lineage>
</organism>
<keyword evidence="1" id="KW-0233">DNA recombination</keyword>
<dbReference type="Proteomes" id="UP000029278">
    <property type="component" value="Unassembled WGS sequence"/>
</dbReference>
<evidence type="ECO:0000256" key="1">
    <source>
        <dbReference type="ARBA" id="ARBA00023172"/>
    </source>
</evidence>
<dbReference type="InterPro" id="IPR002104">
    <property type="entry name" value="Integrase_catalytic"/>
</dbReference>
<dbReference type="SUPFAM" id="SSF56349">
    <property type="entry name" value="DNA breaking-rejoining enzymes"/>
    <property type="match status" value="1"/>
</dbReference>
<gene>
    <name evidence="3" type="ORF">DJ90_6555</name>
</gene>
<comment type="caution">
    <text evidence="3">The sequence shown here is derived from an EMBL/GenBank/DDBJ whole genome shotgun (WGS) entry which is preliminary data.</text>
</comment>
<dbReference type="EMBL" id="JMQA01000004">
    <property type="protein sequence ID" value="KFN11925.1"/>
    <property type="molecule type" value="Genomic_DNA"/>
</dbReference>
<dbReference type="PROSITE" id="PS51898">
    <property type="entry name" value="TYR_RECOMBINASE"/>
    <property type="match status" value="1"/>
</dbReference>